<feature type="domain" description="CARDB" evidence="15">
    <location>
        <begin position="762"/>
        <end position="844"/>
    </location>
</feature>
<keyword evidence="5" id="KW-0134">Cell wall</keyword>
<evidence type="ECO:0000256" key="3">
    <source>
        <dbReference type="ARBA" id="ARBA00009327"/>
    </source>
</evidence>
<dbReference type="Proteomes" id="UP000263012">
    <property type="component" value="Chromosome"/>
</dbReference>
<feature type="domain" description="DUF7827" evidence="17">
    <location>
        <begin position="317"/>
        <end position="417"/>
    </location>
</feature>
<feature type="region of interest" description="Disordered" evidence="13">
    <location>
        <begin position="851"/>
        <end position="891"/>
    </location>
</feature>
<dbReference type="InterPro" id="IPR013783">
    <property type="entry name" value="Ig-like_fold"/>
</dbReference>
<dbReference type="Gene3D" id="2.60.40.10">
    <property type="entry name" value="Immunoglobulins"/>
    <property type="match status" value="1"/>
</dbReference>
<organism evidence="18 19">
    <name type="scientific">Halalkaliarchaeum desulfuricum</name>
    <dbReference type="NCBI Taxonomy" id="2055893"/>
    <lineage>
        <taxon>Archaea</taxon>
        <taxon>Methanobacteriati</taxon>
        <taxon>Methanobacteriota</taxon>
        <taxon>Stenosarchaea group</taxon>
        <taxon>Halobacteria</taxon>
        <taxon>Halobacteriales</taxon>
        <taxon>Haloferacaceae</taxon>
        <taxon>Halalkaliarchaeum</taxon>
    </lineage>
</organism>
<keyword evidence="9" id="KW-0732">Signal</keyword>
<evidence type="ECO:0000256" key="4">
    <source>
        <dbReference type="ARBA" id="ARBA00022475"/>
    </source>
</evidence>
<keyword evidence="7" id="KW-0701">S-layer</keyword>
<evidence type="ECO:0000256" key="11">
    <source>
        <dbReference type="ARBA" id="ARBA00023136"/>
    </source>
</evidence>
<dbReference type="Pfam" id="PF25162">
    <property type="entry name" value="DUF7827"/>
    <property type="match status" value="1"/>
</dbReference>
<gene>
    <name evidence="18" type="ORF">AArcSl_1466</name>
</gene>
<keyword evidence="19" id="KW-1185">Reference proteome</keyword>
<dbReference type="GO" id="GO:0005886">
    <property type="term" value="C:plasma membrane"/>
    <property type="evidence" value="ECO:0007669"/>
    <property type="project" value="UniProtKB-SubCell"/>
</dbReference>
<feature type="transmembrane region" description="Helical" evidence="14">
    <location>
        <begin position="12"/>
        <end position="39"/>
    </location>
</feature>
<dbReference type="NCBIfam" id="TIGR04126">
    <property type="entry name" value="PGF_CTERM"/>
    <property type="match status" value="1"/>
</dbReference>
<dbReference type="NCBIfam" id="TIGR04207">
    <property type="entry name" value="halo_sig_pep"/>
    <property type="match status" value="1"/>
</dbReference>
<keyword evidence="6" id="KW-0964">Secreted</keyword>
<evidence type="ECO:0000259" key="16">
    <source>
        <dbReference type="Pfam" id="PF18204"/>
    </source>
</evidence>
<dbReference type="InterPro" id="IPR026371">
    <property type="entry name" value="PGF_CTERM"/>
</dbReference>
<evidence type="ECO:0000256" key="8">
    <source>
        <dbReference type="ARBA" id="ARBA00022692"/>
    </source>
</evidence>
<feature type="domain" description="PGF-CTERM archaeal protein-sorting signal" evidence="16">
    <location>
        <begin position="888"/>
        <end position="910"/>
    </location>
</feature>
<name>A0A343TJ23_9EURY</name>
<evidence type="ECO:0000256" key="5">
    <source>
        <dbReference type="ARBA" id="ARBA00022512"/>
    </source>
</evidence>
<evidence type="ECO:0000256" key="1">
    <source>
        <dbReference type="ARBA" id="ARBA00004236"/>
    </source>
</evidence>
<comment type="similarity">
    <text evidence="3">Belongs to the halobacterial S-layer protein family.</text>
</comment>
<keyword evidence="11 14" id="KW-0472">Membrane</keyword>
<evidence type="ECO:0000256" key="10">
    <source>
        <dbReference type="ARBA" id="ARBA00022989"/>
    </source>
</evidence>
<dbReference type="Pfam" id="PF07705">
    <property type="entry name" value="CARDB"/>
    <property type="match status" value="1"/>
</dbReference>
<proteinExistence type="inferred from homology"/>
<dbReference type="InterPro" id="IPR057149">
    <property type="entry name" value="DUF7827"/>
</dbReference>
<reference evidence="19" key="1">
    <citation type="submission" date="2017-11" db="EMBL/GenBank/DDBJ databases">
        <title>Phenotypic and genomic properties of facultatively anaerobic sulfur-reducing natronoarchaea from hypersaline soda lakes.</title>
        <authorList>
            <person name="Sorokin D.Y."/>
            <person name="Kublanov I.V."/>
            <person name="Roman P."/>
            <person name="Sinninghe Damste J.S."/>
            <person name="Golyshin P.N."/>
            <person name="Rojo D."/>
            <person name="Ciordia S."/>
            <person name="Mena M.D.C."/>
            <person name="Ferrer M."/>
            <person name="Messina E."/>
            <person name="Smedile F."/>
            <person name="La Spada G."/>
            <person name="La Cono V."/>
            <person name="Yakimov M.M."/>
        </authorList>
    </citation>
    <scope>NUCLEOTIDE SEQUENCE [LARGE SCALE GENOMIC DNA]</scope>
    <source>
        <strain evidence="19">AArc-Sl</strain>
    </source>
</reference>
<evidence type="ECO:0000256" key="6">
    <source>
        <dbReference type="ARBA" id="ARBA00022525"/>
    </source>
</evidence>
<sequence>MTRETTYREKGRAVFLAAIMVVSMLAIGGAGLAGTAAAINEDAELEKDPIHYDRTDEAHDHDGITIDGPVIEIAFEESVDVDDTNFTVDLGEEDLDEVVYNTDNATIDEYEGQVLIDVGSHDDVDDQFYPRIGTVDIEDVGEYDVRFAGATVDADSDNQTVYQGTQIAIQDGDLDFTVAIENGDYTERASGESSEVVLFDSAGQSLDTYEISEIEGVDSVDDGTFTLRALGLEVTPDDLDIDENTNVTGVVDSNAVNRDLQVDLYDDDDDLVTTIDEELDGQGQAEYDLGQHEPGDYYVEVTDLRSGVTVTSDTISVEEVAVGELNFDPQTVEQNVGDVAEITVTFDGEAEDGYVQIGDEAEDGYEIILHVEDHEEEGEVTIRYNTWLAGQHTASDDPNESVAYAADDDQEVTIVNETPIEGFLLPEDAYETLAIFDHDDYDFWENDDYNETAIASALEDDPDDIGTLFLEERSTEGVSTWTAPEDVRDDITSADEPLDALDERLNENVTLRDDIAESQTGVDSDVAIHQIEASGIFGMLDAEDGNFTAVNEEIDENETFALRVRQTADSTPAFAERKVLNWTEMHDDVDVLLDEENNQLFLIYNIEDTETQLDDRAEAEEAYNVRFDVHSERLLAGEEDPEEEPETETVEAGLEIIEADGELEANVNVTAEDGQLIEGDTNIAPGNELNLRVRSTGDTRPGFSKTAEDLVVDADGEFVGEFDFSEQSVGDTYDASVRQTLFEYTASGEVVEAVDPDPATFEVSDLDAPAEIDVGESVTVSATITNTGELEGTQTVEWQLEGDVVASEEVTLDADEDTTVEFTATPDLDAGDYTHGIYTDDDSQTATLTVEEVETPTPTPTPTEEPTPTPTPTPTPEEPTPTPTPEETPGFGAIAALIALIAAGLLAYRRR</sequence>
<accession>A0A343TJ23</accession>
<dbReference type="InterPro" id="IPR011635">
    <property type="entry name" value="CARDB"/>
</dbReference>
<dbReference type="EMBL" id="CP025066">
    <property type="protein sequence ID" value="AUX09095.1"/>
    <property type="molecule type" value="Genomic_DNA"/>
</dbReference>
<protein>
    <submittedName>
        <fullName evidence="18">Uncharacterized protein</fullName>
    </submittedName>
</protein>
<feature type="compositionally biased region" description="Pro residues" evidence="13">
    <location>
        <begin position="857"/>
        <end position="886"/>
    </location>
</feature>
<comment type="subcellular location">
    <subcellularLocation>
        <location evidence="1">Cell membrane</location>
    </subcellularLocation>
    <subcellularLocation>
        <location evidence="2">Secreted</location>
        <location evidence="2">Cell wall</location>
        <location evidence="2">S-layer</location>
    </subcellularLocation>
</comment>
<evidence type="ECO:0000259" key="17">
    <source>
        <dbReference type="Pfam" id="PF25162"/>
    </source>
</evidence>
<keyword evidence="8 14" id="KW-0812">Transmembrane</keyword>
<evidence type="ECO:0000256" key="2">
    <source>
        <dbReference type="ARBA" id="ARBA00004237"/>
    </source>
</evidence>
<dbReference type="GO" id="GO:0030115">
    <property type="term" value="C:S-layer"/>
    <property type="evidence" value="ECO:0007669"/>
    <property type="project" value="UniProtKB-SubCell"/>
</dbReference>
<feature type="transmembrane region" description="Helical" evidence="14">
    <location>
        <begin position="890"/>
        <end position="908"/>
    </location>
</feature>
<evidence type="ECO:0000256" key="12">
    <source>
        <dbReference type="ARBA" id="ARBA00023180"/>
    </source>
</evidence>
<dbReference type="AlphaFoldDB" id="A0A343TJ23"/>
<evidence type="ECO:0000313" key="18">
    <source>
        <dbReference type="EMBL" id="AUX09095.1"/>
    </source>
</evidence>
<evidence type="ECO:0000256" key="9">
    <source>
        <dbReference type="ARBA" id="ARBA00022729"/>
    </source>
</evidence>
<evidence type="ECO:0000259" key="15">
    <source>
        <dbReference type="Pfam" id="PF07705"/>
    </source>
</evidence>
<evidence type="ECO:0000256" key="14">
    <source>
        <dbReference type="SAM" id="Phobius"/>
    </source>
</evidence>
<evidence type="ECO:0000313" key="19">
    <source>
        <dbReference type="Proteomes" id="UP000263012"/>
    </source>
</evidence>
<dbReference type="KEGG" id="hdf:AArcSl_1466"/>
<dbReference type="InterPro" id="IPR026452">
    <property type="entry name" value="Surf_glycop_sig_pep"/>
</dbReference>
<dbReference type="Pfam" id="PF18204">
    <property type="entry name" value="PGF-CTERM"/>
    <property type="match status" value="1"/>
</dbReference>
<keyword evidence="4" id="KW-1003">Cell membrane</keyword>
<keyword evidence="12" id="KW-0325">Glycoprotein</keyword>
<keyword evidence="10 14" id="KW-1133">Transmembrane helix</keyword>
<evidence type="ECO:0000256" key="7">
    <source>
        <dbReference type="ARBA" id="ARBA00022601"/>
    </source>
</evidence>
<dbReference type="NCBIfam" id="NF045517">
    <property type="entry name" value="halo_surf_dom"/>
    <property type="match status" value="1"/>
</dbReference>
<evidence type="ECO:0000256" key="13">
    <source>
        <dbReference type="SAM" id="MobiDB-lite"/>
    </source>
</evidence>